<dbReference type="EMBL" id="CAJNOM010000582">
    <property type="protein sequence ID" value="CAF1510391.1"/>
    <property type="molecule type" value="Genomic_DNA"/>
</dbReference>
<dbReference type="EMBL" id="CAJNOG010000607">
    <property type="protein sequence ID" value="CAF1313281.1"/>
    <property type="molecule type" value="Genomic_DNA"/>
</dbReference>
<evidence type="ECO:0000313" key="2">
    <source>
        <dbReference type="EMBL" id="CAF1313281.1"/>
    </source>
</evidence>
<evidence type="ECO:0000313" key="7">
    <source>
        <dbReference type="Proteomes" id="UP000663891"/>
    </source>
</evidence>
<dbReference type="Proteomes" id="UP000663891">
    <property type="component" value="Unassembled WGS sequence"/>
</dbReference>
<organism evidence="1 7">
    <name type="scientific">Adineta steineri</name>
    <dbReference type="NCBI Taxonomy" id="433720"/>
    <lineage>
        <taxon>Eukaryota</taxon>
        <taxon>Metazoa</taxon>
        <taxon>Spiralia</taxon>
        <taxon>Gnathifera</taxon>
        <taxon>Rotifera</taxon>
        <taxon>Eurotatoria</taxon>
        <taxon>Bdelloidea</taxon>
        <taxon>Adinetida</taxon>
        <taxon>Adinetidae</taxon>
        <taxon>Adineta</taxon>
    </lineage>
</organism>
<evidence type="ECO:0000313" key="6">
    <source>
        <dbReference type="Proteomes" id="UP000663832"/>
    </source>
</evidence>
<dbReference type="Proteomes" id="UP000663832">
    <property type="component" value="Unassembled WGS sequence"/>
</dbReference>
<name>A0A815C960_9BILA</name>
<evidence type="ECO:0000313" key="1">
    <source>
        <dbReference type="EMBL" id="CAF1280883.1"/>
    </source>
</evidence>
<dbReference type="EMBL" id="CAJOAY010001158">
    <property type="protein sequence ID" value="CAF3802493.1"/>
    <property type="molecule type" value="Genomic_DNA"/>
</dbReference>
<sequence length="100" mass="11442">MSSSTNSSTRDYNQKQTSTVLNGYLKDHFNVSFIDCKCCCDASKEISKCQTNSLEFLRDIHEYINIPEYRLNCRCICGDNEQNNTPMKFGINLTPANDLK</sequence>
<dbReference type="Proteomes" id="UP000663881">
    <property type="component" value="Unassembled WGS sequence"/>
</dbReference>
<dbReference type="AlphaFoldDB" id="A0A815C960"/>
<accession>A0A815C960</accession>
<dbReference type="Proteomes" id="UP000663844">
    <property type="component" value="Unassembled WGS sequence"/>
</dbReference>
<dbReference type="OrthoDB" id="9970701at2759"/>
<evidence type="ECO:0000313" key="4">
    <source>
        <dbReference type="EMBL" id="CAF3802493.1"/>
    </source>
</evidence>
<evidence type="ECO:0000313" key="5">
    <source>
        <dbReference type="EMBL" id="CAF3831935.1"/>
    </source>
</evidence>
<dbReference type="EMBL" id="CAJOAZ010001579">
    <property type="protein sequence ID" value="CAF3831935.1"/>
    <property type="molecule type" value="Genomic_DNA"/>
</dbReference>
<comment type="caution">
    <text evidence="1">The sequence shown here is derived from an EMBL/GenBank/DDBJ whole genome shotgun (WGS) entry which is preliminary data.</text>
</comment>
<reference evidence="1" key="1">
    <citation type="submission" date="2021-02" db="EMBL/GenBank/DDBJ databases">
        <authorList>
            <person name="Nowell W R."/>
        </authorList>
    </citation>
    <scope>NUCLEOTIDE SEQUENCE</scope>
</reference>
<keyword evidence="6" id="KW-1185">Reference proteome</keyword>
<dbReference type="EMBL" id="CAJNON010000475">
    <property type="protein sequence ID" value="CAF1280883.1"/>
    <property type="molecule type" value="Genomic_DNA"/>
</dbReference>
<protein>
    <submittedName>
        <fullName evidence="1">Uncharacterized protein</fullName>
    </submittedName>
</protein>
<gene>
    <name evidence="2" type="ORF">JYZ213_LOCUS32979</name>
    <name evidence="4" type="ORF">OKA104_LOCUS18568</name>
    <name evidence="5" type="ORF">OXD698_LOCUS20114</name>
    <name evidence="3" type="ORF">QVE165_LOCUS44083</name>
    <name evidence="1" type="ORF">VCS650_LOCUS29958</name>
</gene>
<dbReference type="Proteomes" id="UP000663845">
    <property type="component" value="Unassembled WGS sequence"/>
</dbReference>
<proteinExistence type="predicted"/>
<evidence type="ECO:0000313" key="3">
    <source>
        <dbReference type="EMBL" id="CAF1510391.1"/>
    </source>
</evidence>